<dbReference type="InterPro" id="IPR000209">
    <property type="entry name" value="Peptidase_S8/S53_dom"/>
</dbReference>
<gene>
    <name evidence="8" type="ORF">DEM34_13620</name>
</gene>
<feature type="compositionally biased region" description="Basic and acidic residues" evidence="6">
    <location>
        <begin position="59"/>
        <end position="74"/>
    </location>
</feature>
<dbReference type="SUPFAM" id="SSF52743">
    <property type="entry name" value="Subtilisin-like"/>
    <property type="match status" value="1"/>
</dbReference>
<name>A0A2U2MZ60_9GAMM</name>
<accession>A0A2U2MZ60</accession>
<dbReference type="InterPro" id="IPR050131">
    <property type="entry name" value="Peptidase_S8_subtilisin-like"/>
</dbReference>
<evidence type="ECO:0000256" key="6">
    <source>
        <dbReference type="SAM" id="MobiDB-lite"/>
    </source>
</evidence>
<proteinExistence type="inferred from homology"/>
<reference evidence="8 9" key="1">
    <citation type="submission" date="2018-05" db="EMBL/GenBank/DDBJ databases">
        <title>Spiribacter halobius sp. nov., a moderately halophilic bacterium isolated from marine solar saltern.</title>
        <authorList>
            <person name="Zheng W.-S."/>
            <person name="Lu D.-C."/>
            <person name="Du Z.-J."/>
        </authorList>
    </citation>
    <scope>NUCLEOTIDE SEQUENCE [LARGE SCALE GENOMIC DNA]</scope>
    <source>
        <strain evidence="8 9">E85</strain>
    </source>
</reference>
<comment type="similarity">
    <text evidence="1 5">Belongs to the peptidase S8 family.</text>
</comment>
<feature type="active site" description="Charge relay system" evidence="5">
    <location>
        <position position="401"/>
    </location>
</feature>
<dbReference type="Gene3D" id="3.40.50.200">
    <property type="entry name" value="Peptidase S8/S53 domain"/>
    <property type="match status" value="1"/>
</dbReference>
<feature type="active site" description="Charge relay system" evidence="5">
    <location>
        <position position="253"/>
    </location>
</feature>
<dbReference type="GO" id="GO:0004252">
    <property type="term" value="F:serine-type endopeptidase activity"/>
    <property type="evidence" value="ECO:0007669"/>
    <property type="project" value="UniProtKB-UniRule"/>
</dbReference>
<feature type="active site" description="Charge relay system" evidence="5">
    <location>
        <position position="223"/>
    </location>
</feature>
<evidence type="ECO:0000256" key="5">
    <source>
        <dbReference type="PROSITE-ProRule" id="PRU01240"/>
    </source>
</evidence>
<evidence type="ECO:0000259" key="7">
    <source>
        <dbReference type="Pfam" id="PF00082"/>
    </source>
</evidence>
<evidence type="ECO:0000256" key="1">
    <source>
        <dbReference type="ARBA" id="ARBA00011073"/>
    </source>
</evidence>
<feature type="compositionally biased region" description="Gly residues" evidence="6">
    <location>
        <begin position="42"/>
        <end position="58"/>
    </location>
</feature>
<dbReference type="Pfam" id="PF00082">
    <property type="entry name" value="Peptidase_S8"/>
    <property type="match status" value="1"/>
</dbReference>
<sequence>MAAALAVALALLPLDDGSRSSWLALAQADDDGGDSDGDGGDGNDGGGDNGGGDGGGDSDGGRGGDSDPTGREEDRDGDDDDDDDEGERDDAAESEEASAQGNAEAVTDRLIRQGGIEHLERELLALEASPGALAAARRLGAEVLEERELARLGLRVARLRVPPSASLARLKSALNDLDQGRFDFNHAYRPAACSGPGCDALGRLGWAGRPAACGGGLRLGIVDGPVDGAAAGIPGSRLQQRRLADGPAHGDAHGTRVAALLAGAGAGVLPAARVLAADVYRVDVDGRSLALTDDLLDAMDWLAGAAVDVVNMSLAGPPNEALRAGIGALEAQGIGVVAAAGNGGPLAPPAYPGAYPPVLAATAVDERLQVFPRANRGPYVALAAPGVDLPTVDGARVSGTSFASVFVAAALADAQAREGGLQAGRRALRASARDLGPPGPDETYGAGLLGWRLSCLADG</sequence>
<feature type="region of interest" description="Disordered" evidence="6">
    <location>
        <begin position="23"/>
        <end position="106"/>
    </location>
</feature>
<feature type="compositionally biased region" description="Acidic residues" evidence="6">
    <location>
        <begin position="28"/>
        <end position="41"/>
    </location>
</feature>
<keyword evidence="2 5" id="KW-0645">Protease</keyword>
<feature type="compositionally biased region" description="Acidic residues" evidence="6">
    <location>
        <begin position="75"/>
        <end position="96"/>
    </location>
</feature>
<evidence type="ECO:0000313" key="9">
    <source>
        <dbReference type="Proteomes" id="UP000245474"/>
    </source>
</evidence>
<dbReference type="AlphaFoldDB" id="A0A2U2MZ60"/>
<keyword evidence="3 5" id="KW-0378">Hydrolase</keyword>
<evidence type="ECO:0000256" key="2">
    <source>
        <dbReference type="ARBA" id="ARBA00022670"/>
    </source>
</evidence>
<dbReference type="InterPro" id="IPR036852">
    <property type="entry name" value="Peptidase_S8/S53_dom_sf"/>
</dbReference>
<dbReference type="PANTHER" id="PTHR43806">
    <property type="entry name" value="PEPTIDASE S8"/>
    <property type="match status" value="1"/>
</dbReference>
<keyword evidence="9" id="KW-1185">Reference proteome</keyword>
<comment type="caution">
    <text evidence="8">The sequence shown here is derived from an EMBL/GenBank/DDBJ whole genome shotgun (WGS) entry which is preliminary data.</text>
</comment>
<dbReference type="GO" id="GO:0006508">
    <property type="term" value="P:proteolysis"/>
    <property type="evidence" value="ECO:0007669"/>
    <property type="project" value="UniProtKB-KW"/>
</dbReference>
<dbReference type="EMBL" id="QFFI01000023">
    <property type="protein sequence ID" value="PWG62019.1"/>
    <property type="molecule type" value="Genomic_DNA"/>
</dbReference>
<dbReference type="PANTHER" id="PTHR43806:SF11">
    <property type="entry name" value="CEREVISIN-RELATED"/>
    <property type="match status" value="1"/>
</dbReference>
<keyword evidence="4 5" id="KW-0720">Serine protease</keyword>
<feature type="domain" description="Peptidase S8/S53" evidence="7">
    <location>
        <begin position="249"/>
        <end position="447"/>
    </location>
</feature>
<dbReference type="Proteomes" id="UP000245474">
    <property type="component" value="Unassembled WGS sequence"/>
</dbReference>
<dbReference type="PROSITE" id="PS51892">
    <property type="entry name" value="SUBTILASE"/>
    <property type="match status" value="1"/>
</dbReference>
<evidence type="ECO:0000256" key="4">
    <source>
        <dbReference type="ARBA" id="ARBA00022825"/>
    </source>
</evidence>
<evidence type="ECO:0000256" key="3">
    <source>
        <dbReference type="ARBA" id="ARBA00022801"/>
    </source>
</evidence>
<organism evidence="8 9">
    <name type="scientific">Sediminicurvatus halobius</name>
    <dbReference type="NCBI Taxonomy" id="2182432"/>
    <lineage>
        <taxon>Bacteria</taxon>
        <taxon>Pseudomonadati</taxon>
        <taxon>Pseudomonadota</taxon>
        <taxon>Gammaproteobacteria</taxon>
        <taxon>Chromatiales</taxon>
        <taxon>Ectothiorhodospiraceae</taxon>
        <taxon>Sediminicurvatus</taxon>
    </lineage>
</organism>
<evidence type="ECO:0000313" key="8">
    <source>
        <dbReference type="EMBL" id="PWG62019.1"/>
    </source>
</evidence>
<protein>
    <recommendedName>
        <fullName evidence="7">Peptidase S8/S53 domain-containing protein</fullName>
    </recommendedName>
</protein>